<dbReference type="GO" id="GO:0006506">
    <property type="term" value="P:GPI anchor biosynthetic process"/>
    <property type="evidence" value="ECO:0007669"/>
    <property type="project" value="TreeGrafter"/>
</dbReference>
<dbReference type="AlphaFoldDB" id="A0AAE0HYB8"/>
<accession>A0AAE0HYB8</accession>
<feature type="transmembrane region" description="Helical" evidence="2">
    <location>
        <begin position="225"/>
        <end position="249"/>
    </location>
</feature>
<dbReference type="PANTHER" id="PTHR28022:SF1">
    <property type="entry name" value="GPI MANNOSYLTRANSFERASE 2 SUBUNIT PGA1"/>
    <property type="match status" value="1"/>
</dbReference>
<feature type="region of interest" description="Disordered" evidence="1">
    <location>
        <begin position="145"/>
        <end position="171"/>
    </location>
</feature>
<evidence type="ECO:0000313" key="5">
    <source>
        <dbReference type="Proteomes" id="UP001283341"/>
    </source>
</evidence>
<dbReference type="EMBL" id="JAUEDM010000006">
    <property type="protein sequence ID" value="KAK3315097.1"/>
    <property type="molecule type" value="Genomic_DNA"/>
</dbReference>
<reference evidence="4" key="2">
    <citation type="submission" date="2023-06" db="EMBL/GenBank/DDBJ databases">
        <authorList>
            <consortium name="Lawrence Berkeley National Laboratory"/>
            <person name="Haridas S."/>
            <person name="Hensen N."/>
            <person name="Bonometti L."/>
            <person name="Westerberg I."/>
            <person name="Brannstrom I.O."/>
            <person name="Guillou S."/>
            <person name="Cros-Aarteil S."/>
            <person name="Calhoun S."/>
            <person name="Kuo A."/>
            <person name="Mondo S."/>
            <person name="Pangilinan J."/>
            <person name="Riley R."/>
            <person name="Labutti K."/>
            <person name="Andreopoulos B."/>
            <person name="Lipzen A."/>
            <person name="Chen C."/>
            <person name="Yanf M."/>
            <person name="Daum C."/>
            <person name="Ng V."/>
            <person name="Clum A."/>
            <person name="Steindorff A."/>
            <person name="Ohm R."/>
            <person name="Martin F."/>
            <person name="Silar P."/>
            <person name="Natvig D."/>
            <person name="Lalanne C."/>
            <person name="Gautier V."/>
            <person name="Ament-Velasquez S.L."/>
            <person name="Kruys A."/>
            <person name="Hutchinson M.I."/>
            <person name="Powell A.J."/>
            <person name="Barry K."/>
            <person name="Miller A.N."/>
            <person name="Grigoriev I.V."/>
            <person name="Debuchy R."/>
            <person name="Gladieux P."/>
            <person name="Thoren M.H."/>
            <person name="Johannesson H."/>
        </authorList>
    </citation>
    <scope>NUCLEOTIDE SEQUENCE</scope>
    <source>
        <strain evidence="4">CBS 118394</strain>
    </source>
</reference>
<dbReference type="GO" id="GO:0000030">
    <property type="term" value="F:mannosyltransferase activity"/>
    <property type="evidence" value="ECO:0007669"/>
    <property type="project" value="TreeGrafter"/>
</dbReference>
<dbReference type="InterPro" id="IPR019433">
    <property type="entry name" value="GPI_ManTrfase_II_coact_Pga1"/>
</dbReference>
<organism evidence="4 5">
    <name type="scientific">Apodospora peruviana</name>
    <dbReference type="NCBI Taxonomy" id="516989"/>
    <lineage>
        <taxon>Eukaryota</taxon>
        <taxon>Fungi</taxon>
        <taxon>Dikarya</taxon>
        <taxon>Ascomycota</taxon>
        <taxon>Pezizomycotina</taxon>
        <taxon>Sordariomycetes</taxon>
        <taxon>Sordariomycetidae</taxon>
        <taxon>Sordariales</taxon>
        <taxon>Lasiosphaeriaceae</taxon>
        <taxon>Apodospora</taxon>
    </lineage>
</organism>
<name>A0AAE0HYB8_9PEZI</name>
<feature type="chain" id="PRO_5042171406" evidence="3">
    <location>
        <begin position="36"/>
        <end position="260"/>
    </location>
</feature>
<keyword evidence="3" id="KW-0732">Signal</keyword>
<dbReference type="GO" id="GO:0031501">
    <property type="term" value="C:mannosyltransferase complex"/>
    <property type="evidence" value="ECO:0007669"/>
    <property type="project" value="TreeGrafter"/>
</dbReference>
<dbReference type="Pfam" id="PF10333">
    <property type="entry name" value="Pga1"/>
    <property type="match status" value="1"/>
</dbReference>
<evidence type="ECO:0000256" key="3">
    <source>
        <dbReference type="SAM" id="SignalP"/>
    </source>
</evidence>
<keyword evidence="2" id="KW-1133">Transmembrane helix</keyword>
<proteinExistence type="predicted"/>
<evidence type="ECO:0000313" key="4">
    <source>
        <dbReference type="EMBL" id="KAK3315097.1"/>
    </source>
</evidence>
<protein>
    <submittedName>
        <fullName evidence="4">Uncharacterized protein</fullName>
    </submittedName>
</protein>
<feature type="compositionally biased region" description="Polar residues" evidence="1">
    <location>
        <begin position="145"/>
        <end position="165"/>
    </location>
</feature>
<evidence type="ECO:0000256" key="2">
    <source>
        <dbReference type="SAM" id="Phobius"/>
    </source>
</evidence>
<sequence length="260" mass="29001">MRFIYTEYSTSNLKIPKMALLINLLFLLLSSIARANVEKTIFPAPDTVRVPSQHPTLSDLYIDSLTPQNSVLRASLSAQFPNSSHATGKATWLLLDDLNPGQRYEVRVCWAATQPTAFKIKTYELDTVFSTPELITSLGEYSLPRQPSESTQLEQQPRIHQSTTSHNEEKRKESSLLFLQILAAADYFTTDATLMSNVPPVDVDIILDPFLLNLLPRSLLPTVCYIVAVTLAAYFLSALIVSWFEALIAGAGGQQKKKMH</sequence>
<dbReference type="Proteomes" id="UP001283341">
    <property type="component" value="Unassembled WGS sequence"/>
</dbReference>
<gene>
    <name evidence="4" type="ORF">B0H66DRAFT_564498</name>
</gene>
<keyword evidence="2" id="KW-0472">Membrane</keyword>
<reference evidence="4" key="1">
    <citation type="journal article" date="2023" name="Mol. Phylogenet. Evol.">
        <title>Genome-scale phylogeny and comparative genomics of the fungal order Sordariales.</title>
        <authorList>
            <person name="Hensen N."/>
            <person name="Bonometti L."/>
            <person name="Westerberg I."/>
            <person name="Brannstrom I.O."/>
            <person name="Guillou S."/>
            <person name="Cros-Aarteil S."/>
            <person name="Calhoun S."/>
            <person name="Haridas S."/>
            <person name="Kuo A."/>
            <person name="Mondo S."/>
            <person name="Pangilinan J."/>
            <person name="Riley R."/>
            <person name="LaButti K."/>
            <person name="Andreopoulos B."/>
            <person name="Lipzen A."/>
            <person name="Chen C."/>
            <person name="Yan M."/>
            <person name="Daum C."/>
            <person name="Ng V."/>
            <person name="Clum A."/>
            <person name="Steindorff A."/>
            <person name="Ohm R.A."/>
            <person name="Martin F."/>
            <person name="Silar P."/>
            <person name="Natvig D.O."/>
            <person name="Lalanne C."/>
            <person name="Gautier V."/>
            <person name="Ament-Velasquez S.L."/>
            <person name="Kruys A."/>
            <person name="Hutchinson M.I."/>
            <person name="Powell A.J."/>
            <person name="Barry K."/>
            <person name="Miller A.N."/>
            <person name="Grigoriev I.V."/>
            <person name="Debuchy R."/>
            <person name="Gladieux P."/>
            <person name="Hiltunen Thoren M."/>
            <person name="Johannesson H."/>
        </authorList>
    </citation>
    <scope>NUCLEOTIDE SEQUENCE</scope>
    <source>
        <strain evidence="4">CBS 118394</strain>
    </source>
</reference>
<keyword evidence="2" id="KW-0812">Transmembrane</keyword>
<dbReference type="GO" id="GO:0005789">
    <property type="term" value="C:endoplasmic reticulum membrane"/>
    <property type="evidence" value="ECO:0007669"/>
    <property type="project" value="TreeGrafter"/>
</dbReference>
<feature type="signal peptide" evidence="3">
    <location>
        <begin position="1"/>
        <end position="35"/>
    </location>
</feature>
<comment type="caution">
    <text evidence="4">The sequence shown here is derived from an EMBL/GenBank/DDBJ whole genome shotgun (WGS) entry which is preliminary data.</text>
</comment>
<keyword evidence="5" id="KW-1185">Reference proteome</keyword>
<dbReference type="PANTHER" id="PTHR28022">
    <property type="entry name" value="GPI MANNOSYLTRANSFERASE 2 SUBUNIT PGA1"/>
    <property type="match status" value="1"/>
</dbReference>
<evidence type="ECO:0000256" key="1">
    <source>
        <dbReference type="SAM" id="MobiDB-lite"/>
    </source>
</evidence>